<dbReference type="WBParaSite" id="GPLIN_001630700">
    <property type="protein sequence ID" value="GPLIN_001630700"/>
    <property type="gene ID" value="GPLIN_001630700"/>
</dbReference>
<protein>
    <submittedName>
        <fullName evidence="3">TAF8_C domain-containing protein</fullName>
    </submittedName>
</protein>
<organism evidence="2 3">
    <name type="scientific">Globodera pallida</name>
    <name type="common">Potato cyst nematode worm</name>
    <name type="synonym">Heterodera pallida</name>
    <dbReference type="NCBI Taxonomy" id="36090"/>
    <lineage>
        <taxon>Eukaryota</taxon>
        <taxon>Metazoa</taxon>
        <taxon>Ecdysozoa</taxon>
        <taxon>Nematoda</taxon>
        <taxon>Chromadorea</taxon>
        <taxon>Rhabditida</taxon>
        <taxon>Tylenchina</taxon>
        <taxon>Tylenchomorpha</taxon>
        <taxon>Tylenchoidea</taxon>
        <taxon>Heteroderidae</taxon>
        <taxon>Heteroderinae</taxon>
        <taxon>Globodera</taxon>
    </lineage>
</organism>
<dbReference type="AlphaFoldDB" id="A0A183CTU9"/>
<reference evidence="3" key="3">
    <citation type="submission" date="2016-06" db="UniProtKB">
        <authorList>
            <consortium name="WormBaseParasite"/>
        </authorList>
    </citation>
    <scope>IDENTIFICATION</scope>
</reference>
<dbReference type="Pfam" id="PF10406">
    <property type="entry name" value="TAF8_C"/>
    <property type="match status" value="1"/>
</dbReference>
<evidence type="ECO:0000313" key="2">
    <source>
        <dbReference type="Proteomes" id="UP000050741"/>
    </source>
</evidence>
<reference evidence="2" key="2">
    <citation type="submission" date="2014-05" db="EMBL/GenBank/DDBJ databases">
        <title>The genome and life-stage specific transcriptomes of Globodera pallida elucidate key aspects of plant parasitism by a cyst nematode.</title>
        <authorList>
            <person name="Cotton J.A."/>
            <person name="Lilley C.J."/>
            <person name="Jones L.M."/>
            <person name="Kikuchi T."/>
            <person name="Reid A.J."/>
            <person name="Thorpe P."/>
            <person name="Tsai I.J."/>
            <person name="Beasley H."/>
            <person name="Blok V."/>
            <person name="Cock P.J.A."/>
            <person name="Van den Akker S.E."/>
            <person name="Holroyd N."/>
            <person name="Hunt M."/>
            <person name="Mantelin S."/>
            <person name="Naghra H."/>
            <person name="Pain A."/>
            <person name="Palomares-Rius J.E."/>
            <person name="Zarowiecki M."/>
            <person name="Berriman M."/>
            <person name="Jones J.T."/>
            <person name="Urwin P.E."/>
        </authorList>
    </citation>
    <scope>NUCLEOTIDE SEQUENCE [LARGE SCALE GENOMIC DNA]</scope>
    <source>
        <strain evidence="2">Lindley</strain>
    </source>
</reference>
<name>A0A183CTU9_GLOPA</name>
<feature type="domain" description="Transcription factor TFIID subunit 8 C-terminal" evidence="1">
    <location>
        <begin position="115"/>
        <end position="132"/>
    </location>
</feature>
<accession>A0A183CTU9</accession>
<proteinExistence type="predicted"/>
<evidence type="ECO:0000313" key="3">
    <source>
        <dbReference type="WBParaSite" id="GPLIN_001630700"/>
    </source>
</evidence>
<sequence>SPPALTMAMPSFIQLPFKCTGTFFASVSPGCAIRLAFTQPRKGLWTRSQFCCFDTFQRANLRKRFVSTRAGPFIGDFLYRTRRKKQHNFAVLPQSPLKVPPILRIADHPRPHPSHFPNFLPPFPDPHTYIRSE</sequence>
<dbReference type="Proteomes" id="UP000050741">
    <property type="component" value="Unassembled WGS sequence"/>
</dbReference>
<keyword evidence="2" id="KW-1185">Reference proteome</keyword>
<evidence type="ECO:0000259" key="1">
    <source>
        <dbReference type="Pfam" id="PF10406"/>
    </source>
</evidence>
<reference evidence="2" key="1">
    <citation type="submission" date="2013-12" db="EMBL/GenBank/DDBJ databases">
        <authorList>
            <person name="Aslett M."/>
        </authorList>
    </citation>
    <scope>NUCLEOTIDE SEQUENCE [LARGE SCALE GENOMIC DNA]</scope>
    <source>
        <strain evidence="2">Lindley</strain>
    </source>
</reference>
<dbReference type="InterPro" id="IPR019473">
    <property type="entry name" value="TFIID_su8_C"/>
</dbReference>